<dbReference type="Pfam" id="PF19864">
    <property type="entry name" value="Radical_SAM_N2"/>
    <property type="match status" value="1"/>
</dbReference>
<dbReference type="PROSITE" id="PS51918">
    <property type="entry name" value="RADICAL_SAM"/>
    <property type="match status" value="1"/>
</dbReference>
<dbReference type="InterPro" id="IPR045784">
    <property type="entry name" value="Radical_SAM_N2"/>
</dbReference>
<dbReference type="InterPro" id="IPR023862">
    <property type="entry name" value="CHP03960_rSAM"/>
</dbReference>
<comment type="caution">
    <text evidence="2">The sequence shown here is derived from an EMBL/GenBank/DDBJ whole genome shotgun (WGS) entry which is preliminary data.</text>
</comment>
<dbReference type="SFLD" id="SFLDG01082">
    <property type="entry name" value="B12-binding_domain_containing"/>
    <property type="match status" value="1"/>
</dbReference>
<dbReference type="Pfam" id="PF04055">
    <property type="entry name" value="Radical_SAM"/>
    <property type="match status" value="1"/>
</dbReference>
<dbReference type="EMBL" id="DVMH01000020">
    <property type="protein sequence ID" value="HIU10320.1"/>
    <property type="molecule type" value="Genomic_DNA"/>
</dbReference>
<dbReference type="GO" id="GO:0003824">
    <property type="term" value="F:catalytic activity"/>
    <property type="evidence" value="ECO:0007669"/>
    <property type="project" value="InterPro"/>
</dbReference>
<evidence type="ECO:0000313" key="3">
    <source>
        <dbReference type="Proteomes" id="UP000824124"/>
    </source>
</evidence>
<dbReference type="InterPro" id="IPR023404">
    <property type="entry name" value="rSAM_horseshoe"/>
</dbReference>
<dbReference type="GO" id="GO:0051536">
    <property type="term" value="F:iron-sulfur cluster binding"/>
    <property type="evidence" value="ECO:0007669"/>
    <property type="project" value="InterPro"/>
</dbReference>
<feature type="domain" description="Radical SAM core" evidence="1">
    <location>
        <begin position="261"/>
        <end position="495"/>
    </location>
</feature>
<dbReference type="NCBIfam" id="TIGR03960">
    <property type="entry name" value="rSAM_fuse_unch"/>
    <property type="match status" value="1"/>
</dbReference>
<reference evidence="2" key="1">
    <citation type="submission" date="2020-10" db="EMBL/GenBank/DDBJ databases">
        <authorList>
            <person name="Gilroy R."/>
        </authorList>
    </citation>
    <scope>NUCLEOTIDE SEQUENCE</scope>
    <source>
        <strain evidence="2">2830</strain>
    </source>
</reference>
<dbReference type="SUPFAM" id="SSF102114">
    <property type="entry name" value="Radical SAM enzymes"/>
    <property type="match status" value="1"/>
</dbReference>
<name>A0A9D1KZ82_9FIRM</name>
<dbReference type="Gene3D" id="3.80.30.20">
    <property type="entry name" value="tm_1862 like domain"/>
    <property type="match status" value="1"/>
</dbReference>
<evidence type="ECO:0000259" key="1">
    <source>
        <dbReference type="PROSITE" id="PS51918"/>
    </source>
</evidence>
<dbReference type="Proteomes" id="UP000824124">
    <property type="component" value="Unassembled WGS sequence"/>
</dbReference>
<dbReference type="SMART" id="SM00729">
    <property type="entry name" value="Elp3"/>
    <property type="match status" value="1"/>
</dbReference>
<sequence>MLLKQVKSWEAEVERILPLVDKPAQYLGGEYNSTEKDWTTLSATMVLLFPDLYEIGMSHLGMRVLYEAVNRRPEYAFERSFAPAADMEKLMRKWQIPLFSWENYHSVRDFDVVGVTLQYEMSFTNILNMLELAGIPLLAAERPDWEYPLVLAGGPCAYNPEPLCDFFDLFVIGEGEEVELELLDLYTECRAQGVSKAEFLRRACQIPGIYVPVFYQPQYDETGRLSAVTVADQAPRRVKKRIIKDMNAAPFPVNQIVPFAEIVHDRAVIEVMRGCNRGCRFCQAGIIYRPVREKLPEKLVAQAAAALASTGYDELGMVSLSTADYSCVVPLIDRLLAKHAADGVSVSLPSLRVDAMSVGLAERIQTVRKSGMTLAPEAGTQRLRDIINKGVNEEDIFSAVQAALAAGWNSFKLYFMAGLPYETDEDLLGIAALTRQILALGAAPGRRKLTINVSVSFFVPKCDTPFQWFGQNSRSELARKRELLYAAFKPIRGARLSCHDIELSFLEGVFSRGDRRLGAALLEAHKLGCKFDSWHEHFNYEAWLEAFRRCGIDPEDYAGREFSADDVLPWDHIDCGVDKRWLWREWQKAAEAEKTLDCRQGPCSGCGICQSLDCDNYYAAKGEEI</sequence>
<organism evidence="2 3">
    <name type="scientific">Candidatus Avidehalobacter gallistercoris</name>
    <dbReference type="NCBI Taxonomy" id="2840694"/>
    <lineage>
        <taxon>Bacteria</taxon>
        <taxon>Bacillati</taxon>
        <taxon>Bacillota</taxon>
        <taxon>Clostridia</taxon>
        <taxon>Eubacteriales</taxon>
        <taxon>Peptococcaceae</taxon>
        <taxon>Peptococcaceae incertae sedis</taxon>
        <taxon>Candidatus Avidehalobacter</taxon>
    </lineage>
</organism>
<dbReference type="InterPro" id="IPR058240">
    <property type="entry name" value="rSAM_sf"/>
</dbReference>
<dbReference type="SFLD" id="SFLDS00029">
    <property type="entry name" value="Radical_SAM"/>
    <property type="match status" value="1"/>
</dbReference>
<dbReference type="PANTHER" id="PTHR42731:SF1">
    <property type="entry name" value="RADICAL SAM DOMAIN PROTEIN"/>
    <property type="match status" value="1"/>
</dbReference>
<accession>A0A9D1KZ82</accession>
<reference evidence="2" key="2">
    <citation type="journal article" date="2021" name="PeerJ">
        <title>Extensive microbial diversity within the chicken gut microbiome revealed by metagenomics and culture.</title>
        <authorList>
            <person name="Gilroy R."/>
            <person name="Ravi A."/>
            <person name="Getino M."/>
            <person name="Pursley I."/>
            <person name="Horton D.L."/>
            <person name="Alikhan N.F."/>
            <person name="Baker D."/>
            <person name="Gharbi K."/>
            <person name="Hall N."/>
            <person name="Watson M."/>
            <person name="Adriaenssens E.M."/>
            <person name="Foster-Nyarko E."/>
            <person name="Jarju S."/>
            <person name="Secka A."/>
            <person name="Antonio M."/>
            <person name="Oren A."/>
            <person name="Chaudhuri R.R."/>
            <person name="La Ragione R."/>
            <person name="Hildebrand F."/>
            <person name="Pallen M.J."/>
        </authorList>
    </citation>
    <scope>NUCLEOTIDE SEQUENCE</scope>
    <source>
        <strain evidence="2">2830</strain>
    </source>
</reference>
<proteinExistence type="predicted"/>
<dbReference type="AlphaFoldDB" id="A0A9D1KZ82"/>
<dbReference type="CDD" id="cd01335">
    <property type="entry name" value="Radical_SAM"/>
    <property type="match status" value="1"/>
</dbReference>
<dbReference type="PANTHER" id="PTHR42731">
    <property type="entry name" value="SLL1084 PROTEIN"/>
    <property type="match status" value="1"/>
</dbReference>
<gene>
    <name evidence="2" type="ORF">IAB00_03610</name>
</gene>
<protein>
    <submittedName>
        <fullName evidence="2">TIGR03960 family B12-binding radical SAM protein</fullName>
    </submittedName>
</protein>
<evidence type="ECO:0000313" key="2">
    <source>
        <dbReference type="EMBL" id="HIU10320.1"/>
    </source>
</evidence>
<dbReference type="InterPro" id="IPR007197">
    <property type="entry name" value="rSAM"/>
</dbReference>
<dbReference type="InterPro" id="IPR006638">
    <property type="entry name" value="Elp3/MiaA/NifB-like_rSAM"/>
</dbReference>